<dbReference type="InterPro" id="IPR007936">
    <property type="entry name" value="VapE-like_dom"/>
</dbReference>
<comment type="caution">
    <text evidence="2">The sequence shown here is derived from an EMBL/GenBank/DDBJ whole genome shotgun (WGS) entry which is preliminary data.</text>
</comment>
<name>A0A8G2MT49_RHILV</name>
<feature type="domain" description="Virulence-associated protein E-like" evidence="1">
    <location>
        <begin position="140"/>
        <end position="355"/>
    </location>
</feature>
<organism evidence="2 3">
    <name type="scientific">Rhizobium leguminosarum bv. viciae</name>
    <dbReference type="NCBI Taxonomy" id="387"/>
    <lineage>
        <taxon>Bacteria</taxon>
        <taxon>Pseudomonadati</taxon>
        <taxon>Pseudomonadota</taxon>
        <taxon>Alphaproteobacteria</taxon>
        <taxon>Hyphomicrobiales</taxon>
        <taxon>Rhizobiaceae</taxon>
        <taxon>Rhizobium/Agrobacterium group</taxon>
        <taxon>Rhizobium</taxon>
    </lineage>
</organism>
<dbReference type="AlphaFoldDB" id="A0A8G2MT49"/>
<dbReference type="Pfam" id="PF05272">
    <property type="entry name" value="VapE-like_dom"/>
    <property type="match status" value="1"/>
</dbReference>
<accession>A0A8G2MT49</accession>
<evidence type="ECO:0000313" key="2">
    <source>
        <dbReference type="EMBL" id="TBX98092.1"/>
    </source>
</evidence>
<dbReference type="Proteomes" id="UP000291866">
    <property type="component" value="Unassembled WGS sequence"/>
</dbReference>
<reference evidence="2 3" key="1">
    <citation type="submission" date="2019-02" db="EMBL/GenBank/DDBJ databases">
        <title>The competitiveness to form nodules shapes the capacities of Rhizobium leguminosarum sv viciae communities to promote symbiosis with specific hosts.</title>
        <authorList>
            <person name="Boivin S."/>
            <person name="Lepetit M."/>
        </authorList>
    </citation>
    <scope>NUCLEOTIDE SEQUENCE [LARGE SCALE GENOMIC DNA]</scope>
    <source>
        <strain evidence="2 3">SPF4F3</strain>
    </source>
</reference>
<evidence type="ECO:0000313" key="3">
    <source>
        <dbReference type="Proteomes" id="UP000291866"/>
    </source>
</evidence>
<proteinExistence type="predicted"/>
<sequence length="432" mass="48423">MSENVDDDKVVDLASAKKRKKKDHIPHHGWPGELLSDGETFKIINIAGNVARAFRFAPELKGALALNEMSGQIEVRRPLPTIAADAARPAVRGIDDTDAILLTEWIQLKAYWFNLTTKTVQEGIVAAAAENRFHPVKDYLDALVWDGEVRVAGWLATYFGARREPYENTVGLMWLVSAVARIYQPGCQCDYLPVFEGEQGAGKSTALKILGGDWFTDALPHDLSSKDASISLRGKWIIEIAEMASMSRADSNALKAYITRRQEDYRPPFGRYNVTEPRQSVFAGTINPTADGYLKDSTGARRFWPVKVSRVATGALQRDRDQLWAEAVYLYHSGVRWWPDADFERRVFAPEQDQRRQADAWAGPVLEYIANRPSVTLVAIGEEALDLPRSRIGKAEQGRITEILTAEGWRRGRLETGTRRQLFVPPAKSAKR</sequence>
<gene>
    <name evidence="2" type="ORF">E0H31_04075</name>
</gene>
<dbReference type="EMBL" id="SJLU01000001">
    <property type="protein sequence ID" value="TBX98092.1"/>
    <property type="molecule type" value="Genomic_DNA"/>
</dbReference>
<dbReference type="PANTHER" id="PTHR34985:SF1">
    <property type="entry name" value="SLR0554 PROTEIN"/>
    <property type="match status" value="1"/>
</dbReference>
<protein>
    <submittedName>
        <fullName evidence="2">Virulence-associated E family protein</fullName>
    </submittedName>
</protein>
<evidence type="ECO:0000259" key="1">
    <source>
        <dbReference type="Pfam" id="PF05272"/>
    </source>
</evidence>
<dbReference type="PANTHER" id="PTHR34985">
    <property type="entry name" value="SLR0554 PROTEIN"/>
    <property type="match status" value="1"/>
</dbReference>
<dbReference type="RefSeq" id="WP_131603228.1">
    <property type="nucleotide sequence ID" value="NZ_SJLU01000001.1"/>
</dbReference>